<dbReference type="AlphaFoldDB" id="A0AAQ3QKX7"/>
<evidence type="ECO:0000313" key="3">
    <source>
        <dbReference type="Proteomes" id="UP001327560"/>
    </source>
</evidence>
<feature type="compositionally biased region" description="Basic and acidic residues" evidence="1">
    <location>
        <begin position="59"/>
        <end position="72"/>
    </location>
</feature>
<gene>
    <name evidence="2" type="ORF">Cni_G21700</name>
</gene>
<evidence type="ECO:0000256" key="1">
    <source>
        <dbReference type="SAM" id="MobiDB-lite"/>
    </source>
</evidence>
<dbReference type="EMBL" id="CP136896">
    <property type="protein sequence ID" value="WOL12931.1"/>
    <property type="molecule type" value="Genomic_DNA"/>
</dbReference>
<keyword evidence="3" id="KW-1185">Reference proteome</keyword>
<reference evidence="2 3" key="1">
    <citation type="submission" date="2023-10" db="EMBL/GenBank/DDBJ databases">
        <title>Chromosome-scale genome assembly provides insights into flower coloration mechanisms of Canna indica.</title>
        <authorList>
            <person name="Li C."/>
        </authorList>
    </citation>
    <scope>NUCLEOTIDE SEQUENCE [LARGE SCALE GENOMIC DNA]</scope>
    <source>
        <tissue evidence="2">Flower</tissue>
    </source>
</reference>
<dbReference type="Proteomes" id="UP001327560">
    <property type="component" value="Chromosome 7"/>
</dbReference>
<organism evidence="2 3">
    <name type="scientific">Canna indica</name>
    <name type="common">Indian-shot</name>
    <dbReference type="NCBI Taxonomy" id="4628"/>
    <lineage>
        <taxon>Eukaryota</taxon>
        <taxon>Viridiplantae</taxon>
        <taxon>Streptophyta</taxon>
        <taxon>Embryophyta</taxon>
        <taxon>Tracheophyta</taxon>
        <taxon>Spermatophyta</taxon>
        <taxon>Magnoliopsida</taxon>
        <taxon>Liliopsida</taxon>
        <taxon>Zingiberales</taxon>
        <taxon>Cannaceae</taxon>
        <taxon>Canna</taxon>
    </lineage>
</organism>
<evidence type="ECO:0000313" key="2">
    <source>
        <dbReference type="EMBL" id="WOL12931.1"/>
    </source>
</evidence>
<feature type="compositionally biased region" description="Basic residues" evidence="1">
    <location>
        <begin position="40"/>
        <end position="49"/>
    </location>
</feature>
<name>A0AAQ3QKX7_9LILI</name>
<accession>A0AAQ3QKX7</accession>
<sequence length="322" mass="36905">MSSAKDTILPLCFRRQRDFSTELRTPGKGTHDAIGSQKKLIGRRERRTTHSSPPRRSISHRDEPRARGDPRLGRSLSARLLPRRPDTVRHGLLQRWIVRQNHHGKLPFLPVPHGKSDSGGGTRRLHHDLPRLPLLPVRSLHREPDDNGGLRGRGESKWKTTLRHRFRHFLRIPMALSYPIPHRQGFRRRFDLPLLDWVLQNIDELKETESKLVNFSKGCNNLVFEFDGGLIGSTTSDLKIEKNATLVVNLQTLKSSSEMLARDIDGDPLAESFRRSLSGKGRERSRICDLLGELYGQLELLRRHVPLLARLRPCGERGEVEH</sequence>
<feature type="region of interest" description="Disordered" evidence="1">
    <location>
        <begin position="20"/>
        <end position="83"/>
    </location>
</feature>
<proteinExistence type="predicted"/>
<feature type="region of interest" description="Disordered" evidence="1">
    <location>
        <begin position="107"/>
        <end position="128"/>
    </location>
</feature>
<protein>
    <submittedName>
        <fullName evidence="2">Scarecrow-like protein 23</fullName>
    </submittedName>
</protein>